<dbReference type="RefSeq" id="WP_344479047.1">
    <property type="nucleotide sequence ID" value="NZ_BAAASB010000011.1"/>
</dbReference>
<name>A0ABW0AJE9_9ACTN</name>
<feature type="region of interest" description="Disordered" evidence="1">
    <location>
        <begin position="283"/>
        <end position="406"/>
    </location>
</feature>
<dbReference type="EMBL" id="JBHSKP010000007">
    <property type="protein sequence ID" value="MFC5152788.1"/>
    <property type="molecule type" value="Genomic_DNA"/>
</dbReference>
<proteinExistence type="predicted"/>
<evidence type="ECO:0000313" key="3">
    <source>
        <dbReference type="EMBL" id="MFC5152788.1"/>
    </source>
</evidence>
<feature type="compositionally biased region" description="Low complexity" evidence="1">
    <location>
        <begin position="190"/>
        <end position="210"/>
    </location>
</feature>
<feature type="compositionally biased region" description="Gly residues" evidence="1">
    <location>
        <begin position="379"/>
        <end position="396"/>
    </location>
</feature>
<reference evidence="4" key="1">
    <citation type="journal article" date="2019" name="Int. J. Syst. Evol. Microbiol.">
        <title>The Global Catalogue of Microorganisms (GCM) 10K type strain sequencing project: providing services to taxonomists for standard genome sequencing and annotation.</title>
        <authorList>
            <consortium name="The Broad Institute Genomics Platform"/>
            <consortium name="The Broad Institute Genome Sequencing Center for Infectious Disease"/>
            <person name="Wu L."/>
            <person name="Ma J."/>
        </authorList>
    </citation>
    <scope>NUCLEOTIDE SEQUENCE [LARGE SCALE GENOMIC DNA]</scope>
    <source>
        <strain evidence="4">PCU 266</strain>
    </source>
</reference>
<dbReference type="Proteomes" id="UP001596160">
    <property type="component" value="Unassembled WGS sequence"/>
</dbReference>
<evidence type="ECO:0000256" key="2">
    <source>
        <dbReference type="SAM" id="Phobius"/>
    </source>
</evidence>
<feature type="transmembrane region" description="Helical" evidence="2">
    <location>
        <begin position="106"/>
        <end position="127"/>
    </location>
</feature>
<evidence type="ECO:0000313" key="4">
    <source>
        <dbReference type="Proteomes" id="UP001596160"/>
    </source>
</evidence>
<keyword evidence="2" id="KW-0472">Membrane</keyword>
<organism evidence="3 4">
    <name type="scientific">Streptomyces amakusaensis</name>
    <dbReference type="NCBI Taxonomy" id="67271"/>
    <lineage>
        <taxon>Bacteria</taxon>
        <taxon>Bacillati</taxon>
        <taxon>Actinomycetota</taxon>
        <taxon>Actinomycetes</taxon>
        <taxon>Kitasatosporales</taxon>
        <taxon>Streptomycetaceae</taxon>
        <taxon>Streptomyces</taxon>
    </lineage>
</organism>
<comment type="caution">
    <text evidence="3">The sequence shown here is derived from an EMBL/GenBank/DDBJ whole genome shotgun (WGS) entry which is preliminary data.</text>
</comment>
<keyword evidence="4" id="KW-1185">Reference proteome</keyword>
<sequence length="406" mass="41430">MADERYEWLDQDAAERLLRGEPVDAPEGRARTQADRLDRALRSAGAPRLPLRPEDGEMQGEAAATAAFRRVRAEAPARIPQEGESLGVVRLTRPPRPRQAGGLPRTVRFGVVAAVAGFAFGGVAVAASSGLLPSPFHAPPAGSHVVGGGDAPTPASSEPPAEPETRPPLRPPGVVGTSPTAPLADSGAQSGAPKPSTSGSGSPGGVDAEPGPGGGEIGAEGWTGDQDRNQNQNRNRVAGEKYHRLVADCRARRDGTLGPVGAKRLERNAKGADRVGRFCERLLDGPFRAKGRDTADGDADAASAVPAKPDKFTRPDHGKSWTKPKPRPKGQGQGQGNDHGHGHHHGDRTGGKNGKSAQNGGTVKDGQTVKGSGTANSGTGTGTGTGTGAGGPGGGSAVDRRRGPSE</sequence>
<keyword evidence="2" id="KW-0812">Transmembrane</keyword>
<evidence type="ECO:0000256" key="1">
    <source>
        <dbReference type="SAM" id="MobiDB-lite"/>
    </source>
</evidence>
<gene>
    <name evidence="3" type="ORF">ACFPRH_13680</name>
</gene>
<feature type="compositionally biased region" description="Pro residues" evidence="1">
    <location>
        <begin position="160"/>
        <end position="171"/>
    </location>
</feature>
<accession>A0ABW0AJE9</accession>
<feature type="region of interest" description="Disordered" evidence="1">
    <location>
        <begin position="142"/>
        <end position="243"/>
    </location>
</feature>
<feature type="region of interest" description="Disordered" evidence="1">
    <location>
        <begin position="86"/>
        <end position="105"/>
    </location>
</feature>
<evidence type="ECO:0008006" key="5">
    <source>
        <dbReference type="Google" id="ProtNLM"/>
    </source>
</evidence>
<feature type="compositionally biased region" description="Basic and acidic residues" evidence="1">
    <location>
        <begin position="308"/>
        <end position="319"/>
    </location>
</feature>
<protein>
    <recommendedName>
        <fullName evidence="5">Extensin</fullName>
    </recommendedName>
</protein>
<keyword evidence="2" id="KW-1133">Transmembrane helix</keyword>